<dbReference type="Pfam" id="PF16036">
    <property type="entry name" value="Chalcone_3"/>
    <property type="match status" value="1"/>
</dbReference>
<dbReference type="InterPro" id="IPR016087">
    <property type="entry name" value="Chalcone_isomerase"/>
</dbReference>
<keyword evidence="1" id="KW-0812">Transmembrane</keyword>
<evidence type="ECO:0000313" key="3">
    <source>
        <dbReference type="EMBL" id="CAD9456580.1"/>
    </source>
</evidence>
<dbReference type="InterPro" id="IPR016088">
    <property type="entry name" value="Chalcone_isomerase_3-sand"/>
</dbReference>
<dbReference type="Gene3D" id="3.50.70.10">
    <property type="match status" value="1"/>
</dbReference>
<dbReference type="PANTHER" id="PTHR47698">
    <property type="entry name" value="FATTY-ACID-BINDING PROTEIN 3, CHLOROPLASTIC"/>
    <property type="match status" value="1"/>
</dbReference>
<dbReference type="InterPro" id="IPR036298">
    <property type="entry name" value="Chalcone_isomerase_sf"/>
</dbReference>
<reference evidence="3" key="1">
    <citation type="submission" date="2021-01" db="EMBL/GenBank/DDBJ databases">
        <authorList>
            <person name="Corre E."/>
            <person name="Pelletier E."/>
            <person name="Niang G."/>
            <person name="Scheremetjew M."/>
            <person name="Finn R."/>
            <person name="Kale V."/>
            <person name="Holt S."/>
            <person name="Cochrane G."/>
            <person name="Meng A."/>
            <person name="Brown T."/>
            <person name="Cohen L."/>
        </authorList>
    </citation>
    <scope>NUCLEOTIDE SEQUENCE</scope>
    <source>
        <strain evidence="3">CCMP1381</strain>
    </source>
</reference>
<evidence type="ECO:0000259" key="2">
    <source>
        <dbReference type="Pfam" id="PF16036"/>
    </source>
</evidence>
<keyword evidence="1" id="KW-0472">Membrane</keyword>
<proteinExistence type="predicted"/>
<feature type="domain" description="Chalcone isomerase" evidence="2">
    <location>
        <begin position="48"/>
        <end position="205"/>
    </location>
</feature>
<dbReference type="SUPFAM" id="SSF54626">
    <property type="entry name" value="Chalcone isomerase"/>
    <property type="match status" value="1"/>
</dbReference>
<evidence type="ECO:0000256" key="1">
    <source>
        <dbReference type="SAM" id="Phobius"/>
    </source>
</evidence>
<name>A0A7S2DJT0_9STRA</name>
<dbReference type="EMBL" id="HBGS01044687">
    <property type="protein sequence ID" value="CAD9456580.1"/>
    <property type="molecule type" value="Transcribed_RNA"/>
</dbReference>
<dbReference type="GO" id="GO:0016872">
    <property type="term" value="F:intramolecular lyase activity"/>
    <property type="evidence" value="ECO:0007669"/>
    <property type="project" value="InterPro"/>
</dbReference>
<dbReference type="PANTHER" id="PTHR47698:SF2">
    <property type="entry name" value="FATTY-ACID-BINDING PROTEIN 3, CHLOROPLASTIC"/>
    <property type="match status" value="1"/>
</dbReference>
<accession>A0A7S2DJT0</accession>
<organism evidence="3">
    <name type="scientific">Octactis speculum</name>
    <dbReference type="NCBI Taxonomy" id="3111310"/>
    <lineage>
        <taxon>Eukaryota</taxon>
        <taxon>Sar</taxon>
        <taxon>Stramenopiles</taxon>
        <taxon>Ochrophyta</taxon>
        <taxon>Dictyochophyceae</taxon>
        <taxon>Dictyochales</taxon>
        <taxon>Dictyochaceae</taxon>
        <taxon>Octactis</taxon>
    </lineage>
</organism>
<sequence>MAAIRGAPVYILGLAVSIGVFHQFVLNGTGIPKVAAEMKMDPKTFISFPRSSSFKVGKDLSLVGVGTRSLAGVIKIYSAGFYVSPKIMKAPGKNTDDLMKNKGVKAIQLTFAMGVGAEKVATALSGVPGVDQNVIDDFQQMLLKGMGKPFKKGESMTLEWTKKGNLQVTVRGALVGELSDASLVSGLLNMYLGKKPVSPGLKADIISTLGYSS</sequence>
<dbReference type="AlphaFoldDB" id="A0A7S2DJT0"/>
<keyword evidence="1" id="KW-1133">Transmembrane helix</keyword>
<protein>
    <recommendedName>
        <fullName evidence="2">Chalcone isomerase domain-containing protein</fullName>
    </recommendedName>
</protein>
<feature type="transmembrane region" description="Helical" evidence="1">
    <location>
        <begin position="7"/>
        <end position="26"/>
    </location>
</feature>
<gene>
    <name evidence="3" type="ORF">DSPE1174_LOCUS23046</name>
</gene>